<dbReference type="AlphaFoldDB" id="A0A3D9LE03"/>
<proteinExistence type="predicted"/>
<evidence type="ECO:0000313" key="2">
    <source>
        <dbReference type="Proteomes" id="UP000256727"/>
    </source>
</evidence>
<keyword evidence="2" id="KW-1185">Reference proteome</keyword>
<protein>
    <recommendedName>
        <fullName evidence="3">DNA-binding MarR family transcriptional regulator</fullName>
    </recommendedName>
</protein>
<dbReference type="RefSeq" id="WP_115932559.1">
    <property type="nucleotide sequence ID" value="NZ_QREH01000001.1"/>
</dbReference>
<comment type="caution">
    <text evidence="1">The sequence shown here is derived from an EMBL/GenBank/DDBJ whole genome shotgun (WGS) entry which is preliminary data.</text>
</comment>
<evidence type="ECO:0000313" key="1">
    <source>
        <dbReference type="EMBL" id="REE04671.1"/>
    </source>
</evidence>
<gene>
    <name evidence="1" type="ORF">C8E99_2516</name>
</gene>
<dbReference type="SUPFAM" id="SSF46785">
    <property type="entry name" value="Winged helix' DNA-binding domain"/>
    <property type="match status" value="1"/>
</dbReference>
<name>A0A3D9LE03_9MICC</name>
<reference evidence="1 2" key="1">
    <citation type="submission" date="2018-07" db="EMBL/GenBank/DDBJ databases">
        <title>Sequencing the genomes of 1000 actinobacteria strains.</title>
        <authorList>
            <person name="Klenk H.-P."/>
        </authorList>
    </citation>
    <scope>NUCLEOTIDE SEQUENCE [LARGE SCALE GENOMIC DNA]</scope>
    <source>
        <strain evidence="1 2">DSM 14442</strain>
    </source>
</reference>
<evidence type="ECO:0008006" key="3">
    <source>
        <dbReference type="Google" id="ProtNLM"/>
    </source>
</evidence>
<dbReference type="InterPro" id="IPR036388">
    <property type="entry name" value="WH-like_DNA-bd_sf"/>
</dbReference>
<sequence length="154" mass="17023">MSDPIDRDAPSGNPTEQMLSYWINLVDTLLTTRVNESLAEHGLTRAQWQLMNTLTARPQTTEELSQSLAPAAATTEEGPRTVEEHLDELVESGWLVAEGGMYTLTSTGRTSGERVAAVVEELRAEITEGFDDSEYQMVVQALKTMARNLGWEHA</sequence>
<dbReference type="OrthoDB" id="3697068at2"/>
<accession>A0A3D9LE03</accession>
<dbReference type="InterPro" id="IPR036390">
    <property type="entry name" value="WH_DNA-bd_sf"/>
</dbReference>
<dbReference type="Proteomes" id="UP000256727">
    <property type="component" value="Unassembled WGS sequence"/>
</dbReference>
<organism evidence="1 2">
    <name type="scientific">Citricoccus muralis</name>
    <dbReference type="NCBI Taxonomy" id="169134"/>
    <lineage>
        <taxon>Bacteria</taxon>
        <taxon>Bacillati</taxon>
        <taxon>Actinomycetota</taxon>
        <taxon>Actinomycetes</taxon>
        <taxon>Micrococcales</taxon>
        <taxon>Micrococcaceae</taxon>
        <taxon>Citricoccus</taxon>
    </lineage>
</organism>
<dbReference type="Gene3D" id="1.10.10.10">
    <property type="entry name" value="Winged helix-like DNA-binding domain superfamily/Winged helix DNA-binding domain"/>
    <property type="match status" value="1"/>
</dbReference>
<dbReference type="EMBL" id="QREH01000001">
    <property type="protein sequence ID" value="REE04671.1"/>
    <property type="molecule type" value="Genomic_DNA"/>
</dbReference>